<evidence type="ECO:0000313" key="3">
    <source>
        <dbReference type="EMBL" id="CAL6006032.1"/>
    </source>
</evidence>
<keyword evidence="1" id="KW-0812">Transmembrane</keyword>
<keyword evidence="4" id="KW-1185">Reference proteome</keyword>
<reference evidence="2" key="1">
    <citation type="submission" date="2023-06" db="EMBL/GenBank/DDBJ databases">
        <authorList>
            <person name="Kurt Z."/>
        </authorList>
    </citation>
    <scope>NUCLEOTIDE SEQUENCE</scope>
</reference>
<evidence type="ECO:0000313" key="4">
    <source>
        <dbReference type="Proteomes" id="UP001642409"/>
    </source>
</evidence>
<proteinExistence type="predicted"/>
<protein>
    <submittedName>
        <fullName evidence="3">Hypothetical_protein</fullName>
    </submittedName>
</protein>
<keyword evidence="1" id="KW-1133">Transmembrane helix</keyword>
<accession>A0AA86TEL5</accession>
<reference evidence="3 4" key="2">
    <citation type="submission" date="2024-07" db="EMBL/GenBank/DDBJ databases">
        <authorList>
            <person name="Akdeniz Z."/>
        </authorList>
    </citation>
    <scope>NUCLEOTIDE SEQUENCE [LARGE SCALE GENOMIC DNA]</scope>
</reference>
<gene>
    <name evidence="3" type="ORF">HINF_LOCUS19958</name>
    <name evidence="2" type="ORF">HINF_LOCUS4229</name>
</gene>
<sequence length="122" mass="14107">MIMKLIITKETLQVCFKSRATQLGSYRLIYNCVRARRAHEKDVRSPETDAQVYNPSSSFVSSPVVMLPNPYYTTVVFSFSEQLKVKYYIEQQTKQYLITPLLVTIIYIVCNTFQGCLSGFQQ</sequence>
<dbReference type="Proteomes" id="UP001642409">
    <property type="component" value="Unassembled WGS sequence"/>
</dbReference>
<organism evidence="2">
    <name type="scientific">Hexamita inflata</name>
    <dbReference type="NCBI Taxonomy" id="28002"/>
    <lineage>
        <taxon>Eukaryota</taxon>
        <taxon>Metamonada</taxon>
        <taxon>Diplomonadida</taxon>
        <taxon>Hexamitidae</taxon>
        <taxon>Hexamitinae</taxon>
        <taxon>Hexamita</taxon>
    </lineage>
</organism>
<evidence type="ECO:0000256" key="1">
    <source>
        <dbReference type="SAM" id="Phobius"/>
    </source>
</evidence>
<keyword evidence="1" id="KW-0472">Membrane</keyword>
<evidence type="ECO:0000313" key="2">
    <source>
        <dbReference type="EMBL" id="CAI9916584.1"/>
    </source>
</evidence>
<dbReference type="EMBL" id="CATOUU010000108">
    <property type="protein sequence ID" value="CAI9916584.1"/>
    <property type="molecule type" value="Genomic_DNA"/>
</dbReference>
<dbReference type="EMBL" id="CAXDID020000053">
    <property type="protein sequence ID" value="CAL6006032.1"/>
    <property type="molecule type" value="Genomic_DNA"/>
</dbReference>
<name>A0AA86TEL5_9EUKA</name>
<feature type="transmembrane region" description="Helical" evidence="1">
    <location>
        <begin position="96"/>
        <end position="120"/>
    </location>
</feature>
<dbReference type="AlphaFoldDB" id="A0AA86TEL5"/>
<comment type="caution">
    <text evidence="2">The sequence shown here is derived from an EMBL/GenBank/DDBJ whole genome shotgun (WGS) entry which is preliminary data.</text>
</comment>